<evidence type="ECO:0000313" key="21">
    <source>
        <dbReference type="Proteomes" id="UP001595420"/>
    </source>
</evidence>
<keyword evidence="14" id="KW-0443">Lipid metabolism</keyword>
<dbReference type="RefSeq" id="WP_216836230.1">
    <property type="nucleotide sequence ID" value="NZ_JAFNJS010000002.1"/>
</dbReference>
<name>A0ABV7BSV9_9PROT</name>
<dbReference type="Pfam" id="PF01148">
    <property type="entry name" value="CTP_transf_1"/>
    <property type="match status" value="1"/>
</dbReference>
<evidence type="ECO:0000256" key="5">
    <source>
        <dbReference type="ARBA" id="ARBA00010185"/>
    </source>
</evidence>
<evidence type="ECO:0000256" key="4">
    <source>
        <dbReference type="ARBA" id="ARBA00005189"/>
    </source>
</evidence>
<comment type="pathway">
    <text evidence="4">Lipid metabolism.</text>
</comment>
<evidence type="ECO:0000256" key="9">
    <source>
        <dbReference type="ARBA" id="ARBA00022516"/>
    </source>
</evidence>
<evidence type="ECO:0000256" key="14">
    <source>
        <dbReference type="ARBA" id="ARBA00023098"/>
    </source>
</evidence>
<accession>A0ABV7BSV9</accession>
<evidence type="ECO:0000256" key="7">
    <source>
        <dbReference type="ARBA" id="ARBA00019373"/>
    </source>
</evidence>
<protein>
    <recommendedName>
        <fullName evidence="7 18">Phosphatidate cytidylyltransferase</fullName>
        <ecNumber evidence="6 18">2.7.7.41</ecNumber>
    </recommendedName>
</protein>
<feature type="transmembrane region" description="Helical" evidence="19">
    <location>
        <begin position="155"/>
        <end position="172"/>
    </location>
</feature>
<keyword evidence="11 18" id="KW-0812">Transmembrane</keyword>
<evidence type="ECO:0000256" key="1">
    <source>
        <dbReference type="ARBA" id="ARBA00001698"/>
    </source>
</evidence>
<evidence type="ECO:0000256" key="12">
    <source>
        <dbReference type="ARBA" id="ARBA00022695"/>
    </source>
</evidence>
<feature type="transmembrane region" description="Helical" evidence="19">
    <location>
        <begin position="126"/>
        <end position="143"/>
    </location>
</feature>
<keyword evidence="17" id="KW-1208">Phospholipid metabolism</keyword>
<evidence type="ECO:0000256" key="10">
    <source>
        <dbReference type="ARBA" id="ARBA00022679"/>
    </source>
</evidence>
<keyword evidence="21" id="KW-1185">Reference proteome</keyword>
<feature type="transmembrane region" description="Helical" evidence="19">
    <location>
        <begin position="94"/>
        <end position="114"/>
    </location>
</feature>
<evidence type="ECO:0000256" key="15">
    <source>
        <dbReference type="ARBA" id="ARBA00023136"/>
    </source>
</evidence>
<keyword evidence="10 18" id="KW-0808">Transferase</keyword>
<comment type="similarity">
    <text evidence="5 18">Belongs to the CDS family.</text>
</comment>
<feature type="transmembrane region" description="Helical" evidence="19">
    <location>
        <begin position="193"/>
        <end position="211"/>
    </location>
</feature>
<evidence type="ECO:0000313" key="20">
    <source>
        <dbReference type="EMBL" id="MFC3000184.1"/>
    </source>
</evidence>
<gene>
    <name evidence="20" type="ORF">ACFOD3_09785</name>
</gene>
<dbReference type="InterPro" id="IPR000374">
    <property type="entry name" value="PC_trans"/>
</dbReference>
<dbReference type="EMBL" id="JBHRSB010000002">
    <property type="protein sequence ID" value="MFC3000184.1"/>
    <property type="molecule type" value="Genomic_DNA"/>
</dbReference>
<dbReference type="PANTHER" id="PTHR46382">
    <property type="entry name" value="PHOSPHATIDATE CYTIDYLYLTRANSFERASE"/>
    <property type="match status" value="1"/>
</dbReference>
<evidence type="ECO:0000256" key="17">
    <source>
        <dbReference type="ARBA" id="ARBA00023264"/>
    </source>
</evidence>
<evidence type="ECO:0000256" key="19">
    <source>
        <dbReference type="SAM" id="Phobius"/>
    </source>
</evidence>
<keyword evidence="16" id="KW-0594">Phospholipid biosynthesis</keyword>
<dbReference type="PROSITE" id="PS01315">
    <property type="entry name" value="CDS"/>
    <property type="match status" value="1"/>
</dbReference>
<keyword evidence="8" id="KW-1003">Cell membrane</keyword>
<comment type="catalytic activity">
    <reaction evidence="1 18">
        <text>a 1,2-diacyl-sn-glycero-3-phosphate + CTP + H(+) = a CDP-1,2-diacyl-sn-glycerol + diphosphate</text>
        <dbReference type="Rhea" id="RHEA:16229"/>
        <dbReference type="ChEBI" id="CHEBI:15378"/>
        <dbReference type="ChEBI" id="CHEBI:33019"/>
        <dbReference type="ChEBI" id="CHEBI:37563"/>
        <dbReference type="ChEBI" id="CHEBI:58332"/>
        <dbReference type="ChEBI" id="CHEBI:58608"/>
        <dbReference type="EC" id="2.7.7.41"/>
    </reaction>
</comment>
<evidence type="ECO:0000256" key="13">
    <source>
        <dbReference type="ARBA" id="ARBA00022989"/>
    </source>
</evidence>
<evidence type="ECO:0000256" key="11">
    <source>
        <dbReference type="ARBA" id="ARBA00022692"/>
    </source>
</evidence>
<sequence>MITAPVPGEPGAPRRQWNDLRKRALSAAVLLPAALACIWFGAESFTAMVAIAGAVLAWEWVHLCGRRTRVFPGLAVPLVVCAAGALAVMEQVRLGLALLLAGFAATWLGVALLGRRSGITQPARRLALGVLYIGLAGLALIELRHDNEAGRGNVLFLFVVVWASDIGAYMAGRAFGGPKLAPSISPNKTWSGALGGLAAALIFGGACALAFTPGAWWPAVALVALLVSIASQAGDLLESAIKRHFKVKDTSSLIPGHGGLLDRLDGVLAAAPVAALLSTMLGQGRPLWGWAW</sequence>
<dbReference type="Proteomes" id="UP001595420">
    <property type="component" value="Unassembled WGS sequence"/>
</dbReference>
<comment type="caution">
    <text evidence="20">The sequence shown here is derived from an EMBL/GenBank/DDBJ whole genome shotgun (WGS) entry which is preliminary data.</text>
</comment>
<feature type="transmembrane region" description="Helical" evidence="19">
    <location>
        <begin position="70"/>
        <end position="88"/>
    </location>
</feature>
<evidence type="ECO:0000256" key="8">
    <source>
        <dbReference type="ARBA" id="ARBA00022475"/>
    </source>
</evidence>
<comment type="subcellular location">
    <subcellularLocation>
        <location evidence="2">Cell membrane</location>
        <topology evidence="2">Multi-pass membrane protein</topology>
    </subcellularLocation>
</comment>
<feature type="transmembrane region" description="Helical" evidence="19">
    <location>
        <begin position="24"/>
        <end position="41"/>
    </location>
</feature>
<evidence type="ECO:0000256" key="16">
    <source>
        <dbReference type="ARBA" id="ARBA00023209"/>
    </source>
</evidence>
<dbReference type="PANTHER" id="PTHR46382:SF1">
    <property type="entry name" value="PHOSPHATIDATE CYTIDYLYLTRANSFERASE"/>
    <property type="match status" value="1"/>
</dbReference>
<keyword evidence="13 19" id="KW-1133">Transmembrane helix</keyword>
<evidence type="ECO:0000256" key="2">
    <source>
        <dbReference type="ARBA" id="ARBA00004651"/>
    </source>
</evidence>
<keyword evidence="15 19" id="KW-0472">Membrane</keyword>
<evidence type="ECO:0000256" key="18">
    <source>
        <dbReference type="RuleBase" id="RU003938"/>
    </source>
</evidence>
<evidence type="ECO:0000256" key="3">
    <source>
        <dbReference type="ARBA" id="ARBA00005119"/>
    </source>
</evidence>
<feature type="transmembrane region" description="Helical" evidence="19">
    <location>
        <begin position="47"/>
        <end position="63"/>
    </location>
</feature>
<evidence type="ECO:0000256" key="6">
    <source>
        <dbReference type="ARBA" id="ARBA00012487"/>
    </source>
</evidence>
<keyword evidence="12 18" id="KW-0548">Nucleotidyltransferase</keyword>
<organism evidence="20 21">
    <name type="scientific">Falsiroseomonas tokyonensis</name>
    <dbReference type="NCBI Taxonomy" id="430521"/>
    <lineage>
        <taxon>Bacteria</taxon>
        <taxon>Pseudomonadati</taxon>
        <taxon>Pseudomonadota</taxon>
        <taxon>Alphaproteobacteria</taxon>
        <taxon>Acetobacterales</taxon>
        <taxon>Roseomonadaceae</taxon>
        <taxon>Falsiroseomonas</taxon>
    </lineage>
</organism>
<dbReference type="EC" id="2.7.7.41" evidence="6 18"/>
<reference evidence="21" key="1">
    <citation type="journal article" date="2019" name="Int. J. Syst. Evol. Microbiol.">
        <title>The Global Catalogue of Microorganisms (GCM) 10K type strain sequencing project: providing services to taxonomists for standard genome sequencing and annotation.</title>
        <authorList>
            <consortium name="The Broad Institute Genomics Platform"/>
            <consortium name="The Broad Institute Genome Sequencing Center for Infectious Disease"/>
            <person name="Wu L."/>
            <person name="Ma J."/>
        </authorList>
    </citation>
    <scope>NUCLEOTIDE SEQUENCE [LARGE SCALE GENOMIC DNA]</scope>
    <source>
        <strain evidence="21">CGMCC 1.16855</strain>
    </source>
</reference>
<comment type="pathway">
    <text evidence="3 18">Phospholipid metabolism; CDP-diacylglycerol biosynthesis; CDP-diacylglycerol from sn-glycerol 3-phosphate: step 3/3.</text>
</comment>
<keyword evidence="9" id="KW-0444">Lipid biosynthesis</keyword>
<dbReference type="GO" id="GO:0016779">
    <property type="term" value="F:nucleotidyltransferase activity"/>
    <property type="evidence" value="ECO:0007669"/>
    <property type="project" value="UniProtKB-KW"/>
</dbReference>
<proteinExistence type="inferred from homology"/>
<feature type="transmembrane region" description="Helical" evidence="19">
    <location>
        <begin position="217"/>
        <end position="237"/>
    </location>
</feature>